<dbReference type="PANTHER" id="PTHR37423:SF2">
    <property type="entry name" value="MEMBRANE-BOUND LYTIC MUREIN TRANSGLYCOSYLASE C"/>
    <property type="match status" value="1"/>
</dbReference>
<feature type="domain" description="Transglycosylase SLT" evidence="3">
    <location>
        <begin position="44"/>
        <end position="153"/>
    </location>
</feature>
<dbReference type="SUPFAM" id="SSF53955">
    <property type="entry name" value="Lysozyme-like"/>
    <property type="match status" value="1"/>
</dbReference>
<dbReference type="EMBL" id="CP000724">
    <property type="protein sequence ID" value="ABR49262.1"/>
    <property type="molecule type" value="Genomic_DNA"/>
</dbReference>
<name>A6TSU4_ALKMQ</name>
<dbReference type="PROSITE" id="PS00922">
    <property type="entry name" value="TRANSGLYCOSYLASE"/>
    <property type="match status" value="1"/>
</dbReference>
<evidence type="ECO:0000256" key="2">
    <source>
        <dbReference type="SAM" id="Phobius"/>
    </source>
</evidence>
<keyword evidence="2" id="KW-1133">Transmembrane helix</keyword>
<dbReference type="Pfam" id="PF01464">
    <property type="entry name" value="SLT"/>
    <property type="match status" value="1"/>
</dbReference>
<sequence>MIFIATRKLRVLLVILLICIMAVVSVLSINWILRIAYPFHYQELIEKHADHYGVDPHLVVSIMRNESRFNPEAISRADAKGLMQIAPITGQWASERLEIENYTEEMLFEPDLNIQMGTWYLNILHKEFDDKLELIVAAYNAGNGNVTKWLGNPEYSPDGETLEYIPFGETRFYSKKVLRDYKIYKRIYR</sequence>
<feature type="transmembrane region" description="Helical" evidence="2">
    <location>
        <begin position="12"/>
        <end position="33"/>
    </location>
</feature>
<dbReference type="AlphaFoldDB" id="A6TSU4"/>
<organism evidence="4 5">
    <name type="scientific">Alkaliphilus metalliredigens (strain QYMF)</name>
    <dbReference type="NCBI Taxonomy" id="293826"/>
    <lineage>
        <taxon>Bacteria</taxon>
        <taxon>Bacillati</taxon>
        <taxon>Bacillota</taxon>
        <taxon>Clostridia</taxon>
        <taxon>Peptostreptococcales</taxon>
        <taxon>Natronincolaceae</taxon>
        <taxon>Alkaliphilus</taxon>
    </lineage>
</organism>
<dbReference type="Gene3D" id="1.10.530.10">
    <property type="match status" value="1"/>
</dbReference>
<accession>A6TSU4</accession>
<dbReference type="OrthoDB" id="9815002at2"/>
<dbReference type="InterPro" id="IPR023346">
    <property type="entry name" value="Lysozyme-like_dom_sf"/>
</dbReference>
<dbReference type="InterPro" id="IPR008258">
    <property type="entry name" value="Transglycosylase_SLT_dom_1"/>
</dbReference>
<evidence type="ECO:0000256" key="1">
    <source>
        <dbReference type="ARBA" id="ARBA00007734"/>
    </source>
</evidence>
<keyword evidence="5" id="KW-1185">Reference proteome</keyword>
<keyword evidence="2" id="KW-0472">Membrane</keyword>
<keyword evidence="2" id="KW-0812">Transmembrane</keyword>
<dbReference type="GO" id="GO:0000270">
    <property type="term" value="P:peptidoglycan metabolic process"/>
    <property type="evidence" value="ECO:0007669"/>
    <property type="project" value="InterPro"/>
</dbReference>
<dbReference type="InterPro" id="IPR000189">
    <property type="entry name" value="Transglyc_AS"/>
</dbReference>
<dbReference type="STRING" id="293826.Amet_3123"/>
<evidence type="ECO:0000259" key="3">
    <source>
        <dbReference type="Pfam" id="PF01464"/>
    </source>
</evidence>
<dbReference type="eggNOG" id="COG0741">
    <property type="taxonomic scope" value="Bacteria"/>
</dbReference>
<dbReference type="HOGENOM" id="CLU_065765_7_0_9"/>
<dbReference type="PANTHER" id="PTHR37423">
    <property type="entry name" value="SOLUBLE LYTIC MUREIN TRANSGLYCOSYLASE-RELATED"/>
    <property type="match status" value="1"/>
</dbReference>
<dbReference type="CAZy" id="GH23">
    <property type="family name" value="Glycoside Hydrolase Family 23"/>
</dbReference>
<gene>
    <name evidence="4" type="ordered locus">Amet_3123</name>
</gene>
<protein>
    <submittedName>
        <fullName evidence="4">Lytic transglycosylase, catalytic</fullName>
    </submittedName>
</protein>
<dbReference type="Proteomes" id="UP000001572">
    <property type="component" value="Chromosome"/>
</dbReference>
<dbReference type="CDD" id="cd16896">
    <property type="entry name" value="LT_Slt70-like"/>
    <property type="match status" value="1"/>
</dbReference>
<dbReference type="GO" id="GO:0008933">
    <property type="term" value="F:peptidoglycan lytic transglycosylase activity"/>
    <property type="evidence" value="ECO:0007669"/>
    <property type="project" value="InterPro"/>
</dbReference>
<evidence type="ECO:0000313" key="4">
    <source>
        <dbReference type="EMBL" id="ABR49262.1"/>
    </source>
</evidence>
<dbReference type="KEGG" id="amt:Amet_3123"/>
<reference evidence="5" key="1">
    <citation type="journal article" date="2016" name="Genome Announc.">
        <title>Complete genome sequence of Alkaliphilus metalliredigens strain QYMF, an alkaliphilic and metal-reducing bacterium isolated from borax-contaminated leachate ponds.</title>
        <authorList>
            <person name="Hwang C."/>
            <person name="Copeland A."/>
            <person name="Lucas S."/>
            <person name="Lapidus A."/>
            <person name="Barry K."/>
            <person name="Detter J.C."/>
            <person name="Glavina Del Rio T."/>
            <person name="Hammon N."/>
            <person name="Israni S."/>
            <person name="Dalin E."/>
            <person name="Tice H."/>
            <person name="Pitluck S."/>
            <person name="Chertkov O."/>
            <person name="Brettin T."/>
            <person name="Bruce D."/>
            <person name="Han C."/>
            <person name="Schmutz J."/>
            <person name="Larimer F."/>
            <person name="Land M.L."/>
            <person name="Hauser L."/>
            <person name="Kyrpides N."/>
            <person name="Mikhailova N."/>
            <person name="Ye Q."/>
            <person name="Zhou J."/>
            <person name="Richardson P."/>
            <person name="Fields M.W."/>
        </authorList>
    </citation>
    <scope>NUCLEOTIDE SEQUENCE [LARGE SCALE GENOMIC DNA]</scope>
    <source>
        <strain evidence="5">QYMF</strain>
    </source>
</reference>
<evidence type="ECO:0000313" key="5">
    <source>
        <dbReference type="Proteomes" id="UP000001572"/>
    </source>
</evidence>
<comment type="similarity">
    <text evidence="1">Belongs to the transglycosylase Slt family.</text>
</comment>
<dbReference type="GO" id="GO:0016020">
    <property type="term" value="C:membrane"/>
    <property type="evidence" value="ECO:0007669"/>
    <property type="project" value="InterPro"/>
</dbReference>
<dbReference type="RefSeq" id="WP_012064228.1">
    <property type="nucleotide sequence ID" value="NC_009633.1"/>
</dbReference>
<proteinExistence type="inferred from homology"/>